<reference evidence="1" key="1">
    <citation type="journal article" date="2021" name="Nat. Commun.">
        <title>Genetic determinants of endophytism in the Arabidopsis root mycobiome.</title>
        <authorList>
            <person name="Mesny F."/>
            <person name="Miyauchi S."/>
            <person name="Thiergart T."/>
            <person name="Pickel B."/>
            <person name="Atanasova L."/>
            <person name="Karlsson M."/>
            <person name="Huettel B."/>
            <person name="Barry K.W."/>
            <person name="Haridas S."/>
            <person name="Chen C."/>
            <person name="Bauer D."/>
            <person name="Andreopoulos W."/>
            <person name="Pangilinan J."/>
            <person name="LaButti K."/>
            <person name="Riley R."/>
            <person name="Lipzen A."/>
            <person name="Clum A."/>
            <person name="Drula E."/>
            <person name="Henrissat B."/>
            <person name="Kohler A."/>
            <person name="Grigoriev I.V."/>
            <person name="Martin F.M."/>
            <person name="Hacquard S."/>
        </authorList>
    </citation>
    <scope>NUCLEOTIDE SEQUENCE</scope>
    <source>
        <strain evidence="1">MPI-CAGE-AT-0016</strain>
    </source>
</reference>
<name>A0A8K0TIG2_9PEZI</name>
<dbReference type="AlphaFoldDB" id="A0A8K0TIG2"/>
<gene>
    <name evidence="1" type="ORF">B0T11DRAFT_86883</name>
</gene>
<dbReference type="EMBL" id="JAGPXD010000003">
    <property type="protein sequence ID" value="KAH7362709.1"/>
    <property type="molecule type" value="Genomic_DNA"/>
</dbReference>
<sequence>MSTNCANNTLPTAQSVGVPEGVYAVLIPNTGNGSIAAMESCCGSSEVHRAGDGNCTLWCELPDDFVEDIKDPVDEGSLSVAVDKCLERGAPDERFVITGVQLGAGTAEVPSVKGIMALALGVLAAAQMLA</sequence>
<proteinExistence type="predicted"/>
<comment type="caution">
    <text evidence="1">The sequence shown here is derived from an EMBL/GenBank/DDBJ whole genome shotgun (WGS) entry which is preliminary data.</text>
</comment>
<keyword evidence="2" id="KW-1185">Reference proteome</keyword>
<evidence type="ECO:0000313" key="2">
    <source>
        <dbReference type="Proteomes" id="UP000813385"/>
    </source>
</evidence>
<dbReference type="OrthoDB" id="5005913at2759"/>
<evidence type="ECO:0000313" key="1">
    <source>
        <dbReference type="EMBL" id="KAH7362709.1"/>
    </source>
</evidence>
<accession>A0A8K0TIG2</accession>
<protein>
    <submittedName>
        <fullName evidence="1">Uncharacterized protein</fullName>
    </submittedName>
</protein>
<dbReference type="Proteomes" id="UP000813385">
    <property type="component" value="Unassembled WGS sequence"/>
</dbReference>
<organism evidence="1 2">
    <name type="scientific">Plectosphaerella cucumerina</name>
    <dbReference type="NCBI Taxonomy" id="40658"/>
    <lineage>
        <taxon>Eukaryota</taxon>
        <taxon>Fungi</taxon>
        <taxon>Dikarya</taxon>
        <taxon>Ascomycota</taxon>
        <taxon>Pezizomycotina</taxon>
        <taxon>Sordariomycetes</taxon>
        <taxon>Hypocreomycetidae</taxon>
        <taxon>Glomerellales</taxon>
        <taxon>Plectosphaerellaceae</taxon>
        <taxon>Plectosphaerella</taxon>
    </lineage>
</organism>